<feature type="compositionally biased region" description="Low complexity" evidence="1">
    <location>
        <begin position="33"/>
        <end position="51"/>
    </location>
</feature>
<dbReference type="Proteomes" id="UP000298663">
    <property type="component" value="Unassembled WGS sequence"/>
</dbReference>
<reference evidence="2 3" key="2">
    <citation type="journal article" date="2019" name="G3 (Bethesda)">
        <title>Hybrid Assembly of the Genome of the Entomopathogenic Nematode Steinernema carpocapsae Identifies the X-Chromosome.</title>
        <authorList>
            <person name="Serra L."/>
            <person name="Macchietto M."/>
            <person name="Macias-Munoz A."/>
            <person name="McGill C.J."/>
            <person name="Rodriguez I.M."/>
            <person name="Rodriguez B."/>
            <person name="Murad R."/>
            <person name="Mortazavi A."/>
        </authorList>
    </citation>
    <scope>NUCLEOTIDE SEQUENCE [LARGE SCALE GENOMIC DNA]</scope>
    <source>
        <strain evidence="2 3">ALL</strain>
    </source>
</reference>
<evidence type="ECO:0000256" key="1">
    <source>
        <dbReference type="SAM" id="MobiDB-lite"/>
    </source>
</evidence>
<sequence>MLTTCCFRSITTMEKTTKPNEAVTKQKTDAAGAVEKNTAEAAENTARAAAEMSRPTPVLTPLTVNGRRVFVLRRGQLQALTPARRVPAERDNGVSATSPRGRHRLLASSKPCFVRRRRPYFGRQPSKSYFGSW</sequence>
<keyword evidence="3" id="KW-1185">Reference proteome</keyword>
<gene>
    <name evidence="2" type="ORF">L596_000836</name>
</gene>
<dbReference type="AlphaFoldDB" id="A0A4U8UJL1"/>
<accession>A0A4U8UJL1</accession>
<proteinExistence type="predicted"/>
<comment type="caution">
    <text evidence="2">The sequence shown here is derived from an EMBL/GenBank/DDBJ whole genome shotgun (WGS) entry which is preliminary data.</text>
</comment>
<dbReference type="EMBL" id="AZBU02000001">
    <property type="protein sequence ID" value="TMS33054.1"/>
    <property type="molecule type" value="Genomic_DNA"/>
</dbReference>
<reference evidence="2 3" key="1">
    <citation type="journal article" date="2015" name="Genome Biol.">
        <title>Comparative genomics of Steinernema reveals deeply conserved gene regulatory networks.</title>
        <authorList>
            <person name="Dillman A.R."/>
            <person name="Macchietto M."/>
            <person name="Porter C.F."/>
            <person name="Rogers A."/>
            <person name="Williams B."/>
            <person name="Antoshechkin I."/>
            <person name="Lee M.M."/>
            <person name="Goodwin Z."/>
            <person name="Lu X."/>
            <person name="Lewis E.E."/>
            <person name="Goodrich-Blair H."/>
            <person name="Stock S.P."/>
            <person name="Adams B.J."/>
            <person name="Sternberg P.W."/>
            <person name="Mortazavi A."/>
        </authorList>
    </citation>
    <scope>NUCLEOTIDE SEQUENCE [LARGE SCALE GENOMIC DNA]</scope>
    <source>
        <strain evidence="2 3">ALL</strain>
    </source>
</reference>
<protein>
    <submittedName>
        <fullName evidence="2">Uncharacterized protein</fullName>
    </submittedName>
</protein>
<organism evidence="2 3">
    <name type="scientific">Steinernema carpocapsae</name>
    <name type="common">Entomopathogenic nematode</name>
    <dbReference type="NCBI Taxonomy" id="34508"/>
    <lineage>
        <taxon>Eukaryota</taxon>
        <taxon>Metazoa</taxon>
        <taxon>Ecdysozoa</taxon>
        <taxon>Nematoda</taxon>
        <taxon>Chromadorea</taxon>
        <taxon>Rhabditida</taxon>
        <taxon>Tylenchina</taxon>
        <taxon>Panagrolaimomorpha</taxon>
        <taxon>Strongyloidoidea</taxon>
        <taxon>Steinernematidae</taxon>
        <taxon>Steinernema</taxon>
    </lineage>
</organism>
<feature type="region of interest" description="Disordered" evidence="1">
    <location>
        <begin position="21"/>
        <end position="54"/>
    </location>
</feature>
<name>A0A4U8UJL1_STECR</name>
<evidence type="ECO:0000313" key="2">
    <source>
        <dbReference type="EMBL" id="TMS33054.1"/>
    </source>
</evidence>
<evidence type="ECO:0000313" key="3">
    <source>
        <dbReference type="Proteomes" id="UP000298663"/>
    </source>
</evidence>